<dbReference type="EMBL" id="LGGH01000006">
    <property type="protein sequence ID" value="KUK68578.1"/>
    <property type="molecule type" value="Genomic_DNA"/>
</dbReference>
<gene>
    <name evidence="2" type="ORF">XD86_0088</name>
    <name evidence="3" type="ORF">XE02_0321</name>
</gene>
<dbReference type="Proteomes" id="UP000054260">
    <property type="component" value="Unassembled WGS sequence"/>
</dbReference>
<evidence type="ECO:0000313" key="4">
    <source>
        <dbReference type="Proteomes" id="UP000054260"/>
    </source>
</evidence>
<dbReference type="PATRIC" id="fig|1236046.5.peg.1367"/>
<dbReference type="InterPro" id="IPR036412">
    <property type="entry name" value="HAD-like_sf"/>
</dbReference>
<dbReference type="Pfam" id="PF08282">
    <property type="entry name" value="Hydrolase_3"/>
    <property type="match status" value="1"/>
</dbReference>
<evidence type="ECO:0000313" key="2">
    <source>
        <dbReference type="EMBL" id="KUK68578.1"/>
    </source>
</evidence>
<name>A0A101H252_9BACT</name>
<reference evidence="4 5" key="2">
    <citation type="journal article" date="2015" name="MBio">
        <title>Genome-Resolved Metagenomic Analysis Reveals Roles for Candidate Phyla and Other Microbial Community Members in Biogeochemical Transformations in Oil Reservoirs.</title>
        <authorList>
            <person name="Hu P."/>
            <person name="Tom L."/>
            <person name="Singh A."/>
            <person name="Thomas B.C."/>
            <person name="Baker B.J."/>
            <person name="Piceno Y.M."/>
            <person name="Andersen G.L."/>
            <person name="Banfield J.F."/>
        </authorList>
    </citation>
    <scope>NUCLEOTIDE SEQUENCE [LARGE SCALE GENOMIC DNA]</scope>
</reference>
<comment type="caution">
    <text evidence="2">The sequence shown here is derived from an EMBL/GenBank/DDBJ whole genome shotgun (WGS) entry which is preliminary data.</text>
</comment>
<keyword evidence="2" id="KW-0378">Hydrolase</keyword>
<keyword evidence="1" id="KW-1133">Transmembrane helix</keyword>
<accession>A0A101H252</accession>
<organism evidence="2 4">
    <name type="scientific">Mesotoga infera</name>
    <dbReference type="NCBI Taxonomy" id="1236046"/>
    <lineage>
        <taxon>Bacteria</taxon>
        <taxon>Thermotogati</taxon>
        <taxon>Thermotogota</taxon>
        <taxon>Thermotogae</taxon>
        <taxon>Kosmotogales</taxon>
        <taxon>Kosmotogaceae</taxon>
        <taxon>Mesotoga</taxon>
    </lineage>
</organism>
<dbReference type="SUPFAM" id="SSF56784">
    <property type="entry name" value="HAD-like"/>
    <property type="match status" value="1"/>
</dbReference>
<dbReference type="GO" id="GO:0016787">
    <property type="term" value="F:hydrolase activity"/>
    <property type="evidence" value="ECO:0007669"/>
    <property type="project" value="UniProtKB-KW"/>
</dbReference>
<dbReference type="InterPro" id="IPR023214">
    <property type="entry name" value="HAD_sf"/>
</dbReference>
<sequence>MDGTLLDDNKEISDSSLEAIEKLKRKETRIAVFTGQDYIMALEYLNILDLEGPTPFRVELPSQKGKMRRLRNVGLMETFHLSSMNWYLLWAVMFLLGQILQVFLIGFMRPFYG</sequence>
<dbReference type="Gene3D" id="3.40.50.1000">
    <property type="entry name" value="HAD superfamily/HAD-like"/>
    <property type="match status" value="1"/>
</dbReference>
<feature type="transmembrane region" description="Helical" evidence="1">
    <location>
        <begin position="86"/>
        <end position="107"/>
    </location>
</feature>
<protein>
    <submittedName>
        <fullName evidence="2">HAD-superfamily hydrolase, subfamily IIB</fullName>
    </submittedName>
</protein>
<keyword evidence="1" id="KW-0812">Transmembrane</keyword>
<dbReference type="Proteomes" id="UP000055014">
    <property type="component" value="Unassembled WGS sequence"/>
</dbReference>
<reference evidence="2" key="1">
    <citation type="journal article" date="2015" name="MBio">
        <title>Genome-resolved metagenomic analysis reveals roles for candidate phyla and other microbial community members in biogeochemical transformations in oil reservoirs.</title>
        <authorList>
            <person name="Hu P."/>
            <person name="Tom L."/>
            <person name="Singh A."/>
            <person name="Thomas B.C."/>
            <person name="Baker B.J."/>
            <person name="Piceno Y.M."/>
            <person name="Andersen G.L."/>
            <person name="Banfield J.F."/>
        </authorList>
    </citation>
    <scope>NUCLEOTIDE SEQUENCE [LARGE SCALE GENOMIC DNA]</scope>
    <source>
        <strain evidence="2">46_47</strain>
        <strain evidence="3">46_70</strain>
    </source>
</reference>
<dbReference type="EMBL" id="LGGW01000016">
    <property type="protein sequence ID" value="KUK90896.1"/>
    <property type="molecule type" value="Genomic_DNA"/>
</dbReference>
<keyword evidence="1" id="KW-0472">Membrane</keyword>
<evidence type="ECO:0000313" key="3">
    <source>
        <dbReference type="EMBL" id="KUK90896.1"/>
    </source>
</evidence>
<evidence type="ECO:0000313" key="5">
    <source>
        <dbReference type="Proteomes" id="UP000055014"/>
    </source>
</evidence>
<dbReference type="AlphaFoldDB" id="A0A101H252"/>
<evidence type="ECO:0000256" key="1">
    <source>
        <dbReference type="SAM" id="Phobius"/>
    </source>
</evidence>
<proteinExistence type="predicted"/>